<organism evidence="2 3">
    <name type="scientific">Kaistia soli DSM 19436</name>
    <dbReference type="NCBI Taxonomy" id="1122133"/>
    <lineage>
        <taxon>Bacteria</taxon>
        <taxon>Pseudomonadati</taxon>
        <taxon>Pseudomonadota</taxon>
        <taxon>Alphaproteobacteria</taxon>
        <taxon>Hyphomicrobiales</taxon>
        <taxon>Kaistiaceae</taxon>
        <taxon>Kaistia</taxon>
    </lineage>
</organism>
<accession>A0A1M5KFU6</accession>
<keyword evidence="1" id="KW-0732">Signal</keyword>
<feature type="chain" id="PRO_5012612555" evidence="1">
    <location>
        <begin position="23"/>
        <end position="370"/>
    </location>
</feature>
<protein>
    <submittedName>
        <fullName evidence="2">Uncharacterized protein</fullName>
    </submittedName>
</protein>
<evidence type="ECO:0000313" key="2">
    <source>
        <dbReference type="EMBL" id="SHG51628.1"/>
    </source>
</evidence>
<sequence length="370" mass="40031">MRRHRGARALMVSTLLAFTALAGTSGAMAESGIPSYMDVIVGASVPTPADTARQNVLALNTGMFTLYESAGRLVQASILAQHPVILGLFSGTGGRFTLYRPGQPPLDAPPVPEVYQLLKSIGHSVMALGVVVGPHIGKVGDTSWQTPVLAYRVQLKAALDSLDATSMPEDWRANNKALIQENIDFIDKSIADGVISFAAVQDFAAKQKNQLKLNIKWAADTQVKHWMGVLADWKQQLGPDWDKVYAASNTIYVARQNNVLFSVLAQFFPPEAINDRLILIETVSFTTTQQDMLDSLTRIIADRTVGETFFGSPHLMDYELMGGDARDSIVAETKARGMMTSLPPKVPFGSHQWPTLITPGPGAASLADLP</sequence>
<gene>
    <name evidence="2" type="ORF">SAMN02745157_4380</name>
</gene>
<keyword evidence="3" id="KW-1185">Reference proteome</keyword>
<reference evidence="2 3" key="1">
    <citation type="submission" date="2016-11" db="EMBL/GenBank/DDBJ databases">
        <authorList>
            <person name="Jaros S."/>
            <person name="Januszkiewicz K."/>
            <person name="Wedrychowicz H."/>
        </authorList>
    </citation>
    <scope>NUCLEOTIDE SEQUENCE [LARGE SCALE GENOMIC DNA]</scope>
    <source>
        <strain evidence="2 3">DSM 19436</strain>
    </source>
</reference>
<proteinExistence type="predicted"/>
<evidence type="ECO:0000256" key="1">
    <source>
        <dbReference type="SAM" id="SignalP"/>
    </source>
</evidence>
<dbReference type="STRING" id="1122133.SAMN02745157_4380"/>
<evidence type="ECO:0000313" key="3">
    <source>
        <dbReference type="Proteomes" id="UP000184485"/>
    </source>
</evidence>
<dbReference type="EMBL" id="FQUP01000005">
    <property type="protein sequence ID" value="SHG51628.1"/>
    <property type="molecule type" value="Genomic_DNA"/>
</dbReference>
<dbReference type="AlphaFoldDB" id="A0A1M5KFU6"/>
<name>A0A1M5KFU6_9HYPH</name>
<dbReference type="RefSeq" id="WP_244540321.1">
    <property type="nucleotide sequence ID" value="NZ_FQUP01000005.1"/>
</dbReference>
<feature type="signal peptide" evidence="1">
    <location>
        <begin position="1"/>
        <end position="22"/>
    </location>
</feature>
<dbReference type="Proteomes" id="UP000184485">
    <property type="component" value="Unassembled WGS sequence"/>
</dbReference>